<proteinExistence type="predicted"/>
<dbReference type="EMBL" id="CAJJDN010000185">
    <property type="protein sequence ID" value="CAD8128269.1"/>
    <property type="molecule type" value="Genomic_DNA"/>
</dbReference>
<evidence type="ECO:0000313" key="2">
    <source>
        <dbReference type="Proteomes" id="UP000692954"/>
    </source>
</evidence>
<dbReference type="Proteomes" id="UP000692954">
    <property type="component" value="Unassembled WGS sequence"/>
</dbReference>
<sequence length="202" mass="23921">MHSMSIKTQMTLIDLKYKSKLNERIERGLINHLKNQILQTKERMLVLGDQTSITISEDLAKVLLRHFQAGFREKVITILQYQLHMIDTNEKILSIVRLKALINIFLDIKRISEMRKYIISFEGQNRLEQCPFFKAFQQPKVNQKKIKTEQIITIIRASFICMEIASPIKKESKDFTVVQITFTLFERIVYLKSRNQKNYIIQ</sequence>
<reference evidence="1" key="1">
    <citation type="submission" date="2021-01" db="EMBL/GenBank/DDBJ databases">
        <authorList>
            <consortium name="Genoscope - CEA"/>
            <person name="William W."/>
        </authorList>
    </citation>
    <scope>NUCLEOTIDE SEQUENCE</scope>
</reference>
<dbReference type="AlphaFoldDB" id="A0A8S1RMU5"/>
<comment type="caution">
    <text evidence="1">The sequence shown here is derived from an EMBL/GenBank/DDBJ whole genome shotgun (WGS) entry which is preliminary data.</text>
</comment>
<organism evidence="1 2">
    <name type="scientific">Paramecium sonneborni</name>
    <dbReference type="NCBI Taxonomy" id="65129"/>
    <lineage>
        <taxon>Eukaryota</taxon>
        <taxon>Sar</taxon>
        <taxon>Alveolata</taxon>
        <taxon>Ciliophora</taxon>
        <taxon>Intramacronucleata</taxon>
        <taxon>Oligohymenophorea</taxon>
        <taxon>Peniculida</taxon>
        <taxon>Parameciidae</taxon>
        <taxon>Paramecium</taxon>
    </lineage>
</organism>
<protein>
    <submittedName>
        <fullName evidence="1">Uncharacterized protein</fullName>
    </submittedName>
</protein>
<evidence type="ECO:0000313" key="1">
    <source>
        <dbReference type="EMBL" id="CAD8128269.1"/>
    </source>
</evidence>
<gene>
    <name evidence="1" type="ORF">PSON_ATCC_30995.1.T1850022</name>
</gene>
<name>A0A8S1RMU5_9CILI</name>
<keyword evidence="2" id="KW-1185">Reference proteome</keyword>
<accession>A0A8S1RMU5</accession>